<evidence type="ECO:0000313" key="2">
    <source>
        <dbReference type="Proteomes" id="UP001281147"/>
    </source>
</evidence>
<accession>A0ACC3MC32</accession>
<dbReference type="EMBL" id="JAUTXU010000342">
    <property type="protein sequence ID" value="KAK3684488.1"/>
    <property type="molecule type" value="Genomic_DNA"/>
</dbReference>
<organism evidence="1 2">
    <name type="scientific">Vermiconidia calcicola</name>
    <dbReference type="NCBI Taxonomy" id="1690605"/>
    <lineage>
        <taxon>Eukaryota</taxon>
        <taxon>Fungi</taxon>
        <taxon>Dikarya</taxon>
        <taxon>Ascomycota</taxon>
        <taxon>Pezizomycotina</taxon>
        <taxon>Dothideomycetes</taxon>
        <taxon>Dothideomycetidae</taxon>
        <taxon>Mycosphaerellales</taxon>
        <taxon>Extremaceae</taxon>
        <taxon>Vermiconidia</taxon>
    </lineage>
</organism>
<evidence type="ECO:0000313" key="1">
    <source>
        <dbReference type="EMBL" id="KAK3684488.1"/>
    </source>
</evidence>
<dbReference type="Proteomes" id="UP001281147">
    <property type="component" value="Unassembled WGS sequence"/>
</dbReference>
<protein>
    <submittedName>
        <fullName evidence="1">SET domain-containing protein 5</fullName>
    </submittedName>
</protein>
<keyword evidence="2" id="KW-1185">Reference proteome</keyword>
<name>A0ACC3MC32_9PEZI</name>
<sequence length="330" mass="37927">MPKYQVVTHAGNPKDRLMRATAAIKRGEEIMSEEALASLDFLHPAAAHSGVKAMPKLRNSLSPEVRNQLAALPNNDPGRGTEGLIETNAFEEDDQRGALKYKVLRIYDEMSRFKHSCQPNAELHWDSARNRGSLHAVRPIAVGDEIFINYLADAQSSLHTRTPRRTEIQKQWGFVCSCEVCILQGIDLNNNNAARINARVRYQELNKPRTESASWRVMNNQTTSRLQKATEYIGFLQQLDIEDGRLAWAYDMLAYLQYHMWRTAESSIRETNRHCASCNINRGSVWHLRRSLDARRDLYRIDRRIYPKSHPRLAEDSAEINKLIDKIDRS</sequence>
<reference evidence="1" key="1">
    <citation type="submission" date="2023-07" db="EMBL/GenBank/DDBJ databases">
        <title>Black Yeasts Isolated from many extreme environments.</title>
        <authorList>
            <person name="Coleine C."/>
            <person name="Stajich J.E."/>
            <person name="Selbmann L."/>
        </authorList>
    </citation>
    <scope>NUCLEOTIDE SEQUENCE</scope>
    <source>
        <strain evidence="1">CCFEE 5714</strain>
    </source>
</reference>
<comment type="caution">
    <text evidence="1">The sequence shown here is derived from an EMBL/GenBank/DDBJ whole genome shotgun (WGS) entry which is preliminary data.</text>
</comment>
<gene>
    <name evidence="1" type="primary">SET5</name>
    <name evidence="1" type="ORF">LTR37_020236</name>
</gene>
<proteinExistence type="predicted"/>